<organism evidence="1 2">
    <name type="scientific">Mucilaginibacter mali</name>
    <dbReference type="NCBI Taxonomy" id="2740462"/>
    <lineage>
        <taxon>Bacteria</taxon>
        <taxon>Pseudomonadati</taxon>
        <taxon>Bacteroidota</taxon>
        <taxon>Sphingobacteriia</taxon>
        <taxon>Sphingobacteriales</taxon>
        <taxon>Sphingobacteriaceae</taxon>
        <taxon>Mucilaginibacter</taxon>
    </lineage>
</organism>
<name>A0A7D4QAE8_9SPHI</name>
<protein>
    <submittedName>
        <fullName evidence="1">DUF4957 domain-containing protein</fullName>
    </submittedName>
</protein>
<dbReference type="SUPFAM" id="SSF51126">
    <property type="entry name" value="Pectin lyase-like"/>
    <property type="match status" value="1"/>
</dbReference>
<evidence type="ECO:0000313" key="2">
    <source>
        <dbReference type="Proteomes" id="UP000505355"/>
    </source>
</evidence>
<accession>A0A7D4QAE8</accession>
<dbReference type="InterPro" id="IPR011050">
    <property type="entry name" value="Pectin_lyase_fold/virulence"/>
</dbReference>
<evidence type="ECO:0000313" key="1">
    <source>
        <dbReference type="EMBL" id="QKJ30765.1"/>
    </source>
</evidence>
<dbReference type="EMBL" id="CP054139">
    <property type="protein sequence ID" value="QKJ30765.1"/>
    <property type="molecule type" value="Genomic_DNA"/>
</dbReference>
<proteinExistence type="predicted"/>
<gene>
    <name evidence="1" type="ORF">HQ865_13730</name>
</gene>
<dbReference type="Proteomes" id="UP000505355">
    <property type="component" value="Chromosome"/>
</dbReference>
<reference evidence="1 2" key="1">
    <citation type="submission" date="2020-05" db="EMBL/GenBank/DDBJ databases">
        <title>Mucilaginibacter mali sp. nov.</title>
        <authorList>
            <person name="Kim H.S."/>
            <person name="Lee K.C."/>
            <person name="Suh M.K."/>
            <person name="Kim J.-S."/>
            <person name="Han K.-I."/>
            <person name="Eom M.K."/>
            <person name="Shin Y.K."/>
            <person name="Lee J.-S."/>
        </authorList>
    </citation>
    <scope>NUCLEOTIDE SEQUENCE [LARGE SCALE GENOMIC DNA]</scope>
    <source>
        <strain evidence="1 2">G2-14</strain>
    </source>
</reference>
<dbReference type="RefSeq" id="WP_173415436.1">
    <property type="nucleotide sequence ID" value="NZ_CP054139.1"/>
</dbReference>
<sequence length="566" mass="60357">MKKYNRSISIIPAMAVVLIILGMFNSACKKNFTGEVQDTSVNRQFTPSGLSVSTVRDSAKFKWNAPLYALKGQTYTLDLSTDSLFAKVDYSVVVDTLKALFIDPQIKLNTPYFTRVKANAFNGRHASNYFYAPRSFRLVGQQYLKAVRDFEITGTTTLIHWSVNDQTAGLTTLVFTPATGTAVTTTLSAGDVTAGQKLVTGLTPGTKYTVQLLAGAKSKGIINITTAEAVTYTTTINAGGNLGAAITAAVDGDVIGVGPGTYSLTGIYQVLNKTITIRSTSNNPADTKLLLREIDLIGDGAGITLAGLDINGNYTGTTYNTTPIVLYGTAATTGAAANFANIKIDNCVMHDYTRCIIRGNYGTAANVQTIGAITINNSIFYNFDQTNVQGYYMFSLEKLQLKSLSVTKSTFYNVGDGMVNMGTALAAPANLAAAPVITFDYNTFNGFSGNTKYPFIDANANLITFNFNNSIVANTPISGSINTAAFRASNTQNALSFSNNNYFKFNVTPGGSIISLTGLLQNNNQKIDLGWTAATTNFLLVPTATNTAVFSASSNGGTVGDPRWAY</sequence>
<dbReference type="KEGG" id="mmab:HQ865_13730"/>
<dbReference type="AlphaFoldDB" id="A0A7D4QAE8"/>
<keyword evidence="2" id="KW-1185">Reference proteome</keyword>